<keyword evidence="5 8" id="KW-1133">Transmembrane helix</keyword>
<evidence type="ECO:0008006" key="13">
    <source>
        <dbReference type="Google" id="ProtNLM"/>
    </source>
</evidence>
<evidence type="ECO:0000256" key="5">
    <source>
        <dbReference type="ARBA" id="ARBA00022989"/>
    </source>
</evidence>
<dbReference type="GO" id="GO:0005794">
    <property type="term" value="C:Golgi apparatus"/>
    <property type="evidence" value="ECO:0007669"/>
    <property type="project" value="TreeGrafter"/>
</dbReference>
<dbReference type="Pfam" id="PF13839">
    <property type="entry name" value="PC-Esterase"/>
    <property type="match status" value="1"/>
</dbReference>
<name>A0A803M8P5_CHEQI</name>
<keyword evidence="4" id="KW-0735">Signal-anchor</keyword>
<keyword evidence="3 8" id="KW-0812">Transmembrane</keyword>
<comment type="subcellular location">
    <subcellularLocation>
        <location evidence="1">Membrane</location>
        <topology evidence="1">Single-pass membrane protein</topology>
    </subcellularLocation>
</comment>
<proteinExistence type="inferred from homology"/>
<reference evidence="11" key="2">
    <citation type="submission" date="2021-03" db="UniProtKB">
        <authorList>
            <consortium name="EnsemblPlants"/>
        </authorList>
    </citation>
    <scope>IDENTIFICATION</scope>
</reference>
<dbReference type="InterPro" id="IPR036691">
    <property type="entry name" value="Endo/exonu/phosph_ase_sf"/>
</dbReference>
<evidence type="ECO:0000256" key="3">
    <source>
        <dbReference type="ARBA" id="ARBA00022692"/>
    </source>
</evidence>
<feature type="domain" description="Trichome birefringence-like N-terminal" evidence="10">
    <location>
        <begin position="482"/>
        <end position="535"/>
    </location>
</feature>
<dbReference type="Gramene" id="AUR62025271-RA">
    <property type="protein sequence ID" value="AUR62025271-RA:cds"/>
    <property type="gene ID" value="AUR62025271"/>
</dbReference>
<organism evidence="11 12">
    <name type="scientific">Chenopodium quinoa</name>
    <name type="common">Quinoa</name>
    <dbReference type="NCBI Taxonomy" id="63459"/>
    <lineage>
        <taxon>Eukaryota</taxon>
        <taxon>Viridiplantae</taxon>
        <taxon>Streptophyta</taxon>
        <taxon>Embryophyta</taxon>
        <taxon>Tracheophyta</taxon>
        <taxon>Spermatophyta</taxon>
        <taxon>Magnoliopsida</taxon>
        <taxon>eudicotyledons</taxon>
        <taxon>Gunneridae</taxon>
        <taxon>Pentapetalae</taxon>
        <taxon>Caryophyllales</taxon>
        <taxon>Chenopodiaceae</taxon>
        <taxon>Chenopodioideae</taxon>
        <taxon>Atripliceae</taxon>
        <taxon>Chenopodium</taxon>
    </lineage>
</organism>
<feature type="transmembrane region" description="Helical" evidence="8">
    <location>
        <begin position="24"/>
        <end position="46"/>
    </location>
</feature>
<feature type="compositionally biased region" description="Basic and acidic residues" evidence="7">
    <location>
        <begin position="427"/>
        <end position="446"/>
    </location>
</feature>
<feature type="domain" description="Trichome birefringence-like C-terminal" evidence="9">
    <location>
        <begin position="538"/>
        <end position="817"/>
    </location>
</feature>
<feature type="region of interest" description="Disordered" evidence="7">
    <location>
        <begin position="411"/>
        <end position="446"/>
    </location>
</feature>
<evidence type="ECO:0000313" key="12">
    <source>
        <dbReference type="Proteomes" id="UP000596660"/>
    </source>
</evidence>
<keyword evidence="6 8" id="KW-0472">Membrane</keyword>
<dbReference type="Gene3D" id="3.60.10.10">
    <property type="entry name" value="Endonuclease/exonuclease/phosphatase"/>
    <property type="match status" value="1"/>
</dbReference>
<evidence type="ECO:0000259" key="10">
    <source>
        <dbReference type="Pfam" id="PF14416"/>
    </source>
</evidence>
<evidence type="ECO:0000313" key="11">
    <source>
        <dbReference type="EnsemblPlants" id="AUR62025271-RA:cds"/>
    </source>
</evidence>
<evidence type="ECO:0000256" key="1">
    <source>
        <dbReference type="ARBA" id="ARBA00004167"/>
    </source>
</evidence>
<evidence type="ECO:0000259" key="9">
    <source>
        <dbReference type="Pfam" id="PF13839"/>
    </source>
</evidence>
<dbReference type="SUPFAM" id="SSF56219">
    <property type="entry name" value="DNase I-like"/>
    <property type="match status" value="1"/>
</dbReference>
<evidence type="ECO:0000256" key="4">
    <source>
        <dbReference type="ARBA" id="ARBA00022968"/>
    </source>
</evidence>
<feature type="transmembrane region" description="Helical" evidence="8">
    <location>
        <begin position="356"/>
        <end position="376"/>
    </location>
</feature>
<dbReference type="Pfam" id="PF14416">
    <property type="entry name" value="PMR5N"/>
    <property type="match status" value="1"/>
</dbReference>
<keyword evidence="12" id="KW-1185">Reference proteome</keyword>
<dbReference type="PANTHER" id="PTHR32285:SF235">
    <property type="entry name" value="PROTEIN TRICHOME BIREFRINGENCE-LIKE 16"/>
    <property type="match status" value="1"/>
</dbReference>
<accession>A0A803M8P5</accession>
<sequence length="826" mass="93824">MVSVDNVAQKLAPLSFLGCSGVDVVGLSGGLFVFWFTPLGLVPVYISQNVFLCKLEQGDEIKHIMFVYGSPHISFRSEVWNLITNILETIPNVVLIGDFNQVEYLSDKLGGSSSIPGQMDFISWRMGLNLVDVPYSGPKFTWTNNRTDSDPIFERLDRAYAYSAWLLDYLVKRVLHQPILFSDHAVIILSDKVESGYVKHPYRVENWCLSASELGAFLIRRRGGLLEDSGLEVQQASLALSSRINRCLFIITKDEKVAEAQAAFLFWRQRAKMKWDALGDSHSRLLFSLVQSRRRQNKICGLRDSAGVWQRDSECIASISLNFYKDLYSVSSDASTQDSDWLSDTRMKGSILRLRATKLSLILITVVCTTFLLWGWDKTPFLVSLLPKSQSLKLSPDILIGFPMKNISSEPKKKDADKLPFPAKNETSNKHEEYDKRSRREDGENFKEKLRDASVPVDSVNTSSVVTGKKKGNVSYQVKNQTCDFSKGNWIADDNRPFYSGGRCLQWLSEMWACRLTDRTDFSFEKFRWQPKDCEMEEFNGKKFLRRMRNKTLAFIGDSLGRQQYQSLMCMVSGGRLRHDVVDVGKEYGLVKARGAIRPDGWAHRFTRTNTTILFYWSACLCDLQPVNPSDKNSEVAMHLDRPPSFLSRYLDKFDVIVLNTGHHWNKGKFDGNHWVMHVGGVPNPNKNVAEAKNFTVHSIVKWVDSQLPQRPKLRVFYRSLSPRHFFNGDWNSGGTCDNINPLSKGKEVLKEESGDPIAASAVKGTNVRYLDITALSELRDEGHISRYTIKPRQASGQDCLHWCLPGIPDAWNEILFGQLSALGRF</sequence>
<evidence type="ECO:0000256" key="6">
    <source>
        <dbReference type="ARBA" id="ARBA00023136"/>
    </source>
</evidence>
<evidence type="ECO:0000256" key="8">
    <source>
        <dbReference type="SAM" id="Phobius"/>
    </source>
</evidence>
<dbReference type="PANTHER" id="PTHR32285">
    <property type="entry name" value="PROTEIN TRICHOME BIREFRINGENCE-LIKE 9-RELATED"/>
    <property type="match status" value="1"/>
</dbReference>
<dbReference type="Proteomes" id="UP000596660">
    <property type="component" value="Unplaced"/>
</dbReference>
<dbReference type="GO" id="GO:0016413">
    <property type="term" value="F:O-acetyltransferase activity"/>
    <property type="evidence" value="ECO:0007669"/>
    <property type="project" value="InterPro"/>
</dbReference>
<protein>
    <recommendedName>
        <fullName evidence="13">Trichome birefringence-like N-terminal domain-containing protein</fullName>
    </recommendedName>
</protein>
<evidence type="ECO:0000256" key="7">
    <source>
        <dbReference type="SAM" id="MobiDB-lite"/>
    </source>
</evidence>
<reference evidence="11" key="1">
    <citation type="journal article" date="2017" name="Nature">
        <title>The genome of Chenopodium quinoa.</title>
        <authorList>
            <person name="Jarvis D.E."/>
            <person name="Ho Y.S."/>
            <person name="Lightfoot D.J."/>
            <person name="Schmoeckel S.M."/>
            <person name="Li B."/>
            <person name="Borm T.J.A."/>
            <person name="Ohyanagi H."/>
            <person name="Mineta K."/>
            <person name="Michell C.T."/>
            <person name="Saber N."/>
            <person name="Kharbatia N.M."/>
            <person name="Rupper R.R."/>
            <person name="Sharp A.R."/>
            <person name="Dally N."/>
            <person name="Boughton B.A."/>
            <person name="Woo Y.H."/>
            <person name="Gao G."/>
            <person name="Schijlen E.G.W.M."/>
            <person name="Guo X."/>
            <person name="Momin A.A."/>
            <person name="Negrao S."/>
            <person name="Al-Babili S."/>
            <person name="Gehring C."/>
            <person name="Roessner U."/>
            <person name="Jung C."/>
            <person name="Murphy K."/>
            <person name="Arold S.T."/>
            <person name="Gojobori T."/>
            <person name="van der Linden C.G."/>
            <person name="van Loo E.N."/>
            <person name="Jellen E.N."/>
            <person name="Maughan P.J."/>
            <person name="Tester M."/>
        </authorList>
    </citation>
    <scope>NUCLEOTIDE SEQUENCE [LARGE SCALE GENOMIC DNA]</scope>
    <source>
        <strain evidence="11">cv. PI 614886</strain>
    </source>
</reference>
<comment type="similarity">
    <text evidence="2">Belongs to the PC-esterase family. TBL subfamily.</text>
</comment>
<dbReference type="InterPro" id="IPR025846">
    <property type="entry name" value="TBL_N"/>
</dbReference>
<dbReference type="GO" id="GO:0016020">
    <property type="term" value="C:membrane"/>
    <property type="evidence" value="ECO:0007669"/>
    <property type="project" value="UniProtKB-SubCell"/>
</dbReference>
<dbReference type="InterPro" id="IPR029962">
    <property type="entry name" value="TBL"/>
</dbReference>
<dbReference type="AlphaFoldDB" id="A0A803M8P5"/>
<dbReference type="EnsemblPlants" id="AUR62025271-RA">
    <property type="protein sequence ID" value="AUR62025271-RA:cds"/>
    <property type="gene ID" value="AUR62025271"/>
</dbReference>
<dbReference type="InterPro" id="IPR026057">
    <property type="entry name" value="TBL_C"/>
</dbReference>
<evidence type="ECO:0000256" key="2">
    <source>
        <dbReference type="ARBA" id="ARBA00007727"/>
    </source>
</evidence>